<feature type="domain" description="Methyl-accepting transducer" evidence="5">
    <location>
        <begin position="241"/>
        <end position="470"/>
    </location>
</feature>
<evidence type="ECO:0000259" key="6">
    <source>
        <dbReference type="PROSITE" id="PS50885"/>
    </source>
</evidence>
<name>A0A328B6M9_9CAUL</name>
<dbReference type="SMART" id="SM00283">
    <property type="entry name" value="MA"/>
    <property type="match status" value="1"/>
</dbReference>
<dbReference type="PANTHER" id="PTHR43531:SF11">
    <property type="entry name" value="METHYL-ACCEPTING CHEMOTAXIS PROTEIN 3"/>
    <property type="match status" value="1"/>
</dbReference>
<dbReference type="Pfam" id="PF00015">
    <property type="entry name" value="MCPsignal"/>
    <property type="match status" value="1"/>
</dbReference>
<reference evidence="7 8" key="1">
    <citation type="submission" date="2018-05" db="EMBL/GenBank/DDBJ databases">
        <authorList>
            <person name="Lanie J.A."/>
            <person name="Ng W.-L."/>
            <person name="Kazmierczak K.M."/>
            <person name="Andrzejewski T.M."/>
            <person name="Davidsen T.M."/>
            <person name="Wayne K.J."/>
            <person name="Tettelin H."/>
            <person name="Glass J.I."/>
            <person name="Rusch D."/>
            <person name="Podicherti R."/>
            <person name="Tsui H.-C.T."/>
            <person name="Winkler M.E."/>
        </authorList>
    </citation>
    <scope>NUCLEOTIDE SEQUENCE [LARGE SCALE GENOMIC DNA]</scope>
    <source>
        <strain evidence="7 8">BUT-10</strain>
    </source>
</reference>
<evidence type="ECO:0000256" key="2">
    <source>
        <dbReference type="ARBA" id="ARBA00022500"/>
    </source>
</evidence>
<dbReference type="PROSITE" id="PS50111">
    <property type="entry name" value="CHEMOTAXIS_TRANSDUC_2"/>
    <property type="match status" value="1"/>
</dbReference>
<dbReference type="SUPFAM" id="SSF58104">
    <property type="entry name" value="Methyl-accepting chemotaxis protein (MCP) signaling domain"/>
    <property type="match status" value="1"/>
</dbReference>
<keyword evidence="4" id="KW-0807">Transducer</keyword>
<dbReference type="SUPFAM" id="SSF46458">
    <property type="entry name" value="Globin-like"/>
    <property type="match status" value="1"/>
</dbReference>
<dbReference type="AlphaFoldDB" id="A0A328B6M9"/>
<dbReference type="CDD" id="cd11386">
    <property type="entry name" value="MCP_signal"/>
    <property type="match status" value="1"/>
</dbReference>
<evidence type="ECO:0000256" key="4">
    <source>
        <dbReference type="PROSITE-ProRule" id="PRU00284"/>
    </source>
</evidence>
<dbReference type="GO" id="GO:0019825">
    <property type="term" value="F:oxygen binding"/>
    <property type="evidence" value="ECO:0007669"/>
    <property type="project" value="InterPro"/>
</dbReference>
<dbReference type="InterPro" id="IPR039379">
    <property type="entry name" value="Protoglobin_sensor_dom"/>
</dbReference>
<dbReference type="InterPro" id="IPR004090">
    <property type="entry name" value="Chemotax_Me-accpt_rcpt"/>
</dbReference>
<sequence length="500" mass="52818">MGMTDTYDVAGRLDFIGLDQAGREALRRLRPFLEVELEPALEVFYGRVRANPHTRAFFRDDGHIKAAQKGQMGHWATIVDGRFDEAYVKGVRTIGATHARIGLEPRWYMAGYAVITEALVRRMIEAKWPKGFGGRAKGGQEVADGIVAFLKAMILDMDFSISTYLEALDADRRKLAAAREVAERDQAAAVQALGAALSRLAQGELNARVDARVAPEFEGLKSDFNEAIAALERAIGSAAEAAQVVGEGVGQISVAANDLSRRTEQQAANLEETAAALEEITATVRRSAEGAQTASQVVAEARAAAERSAPVVEQAIGAMDKIDHSSSQIGQIIGVIDEIAFQTNLLALNAGVEAARAGDAGKGFAVVASEVRALAQRSAEAAKEIKALIAQSEDEVKAGVGLVGQTGEALMTIAERVTAIDTLVAEIALSAREQTRALGEVNIAVNQLDQLTQQNAAMVEQTTAATNALSGRSSNLSRVMSGFSVGTGAPASLPRARNAA</sequence>
<dbReference type="PANTHER" id="PTHR43531">
    <property type="entry name" value="PROTEIN ICFG"/>
    <property type="match status" value="1"/>
</dbReference>
<dbReference type="EMBL" id="QFYS01000010">
    <property type="protein sequence ID" value="RAK62753.1"/>
    <property type="molecule type" value="Genomic_DNA"/>
</dbReference>
<dbReference type="GO" id="GO:0006935">
    <property type="term" value="P:chemotaxis"/>
    <property type="evidence" value="ECO:0007669"/>
    <property type="project" value="UniProtKB-KW"/>
</dbReference>
<dbReference type="PRINTS" id="PR00260">
    <property type="entry name" value="CHEMTRNSDUCR"/>
</dbReference>
<keyword evidence="2" id="KW-0145">Chemotaxis</keyword>
<evidence type="ECO:0000313" key="8">
    <source>
        <dbReference type="Proteomes" id="UP000249524"/>
    </source>
</evidence>
<dbReference type="OrthoDB" id="266313at2"/>
<gene>
    <name evidence="7" type="ORF">DJ019_17995</name>
</gene>
<comment type="subcellular location">
    <subcellularLocation>
        <location evidence="1">Membrane</location>
    </subcellularLocation>
</comment>
<evidence type="ECO:0000256" key="3">
    <source>
        <dbReference type="ARBA" id="ARBA00029447"/>
    </source>
</evidence>
<comment type="similarity">
    <text evidence="3">Belongs to the methyl-accepting chemotaxis (MCP) protein family.</text>
</comment>
<accession>A0A328B6M9</accession>
<organism evidence="7 8">
    <name type="scientific">Phenylobacterium kunshanense</name>
    <dbReference type="NCBI Taxonomy" id="1445034"/>
    <lineage>
        <taxon>Bacteria</taxon>
        <taxon>Pseudomonadati</taxon>
        <taxon>Pseudomonadota</taxon>
        <taxon>Alphaproteobacteria</taxon>
        <taxon>Caulobacterales</taxon>
        <taxon>Caulobacteraceae</taxon>
        <taxon>Phenylobacterium</taxon>
    </lineage>
</organism>
<comment type="caution">
    <text evidence="7">The sequence shown here is derived from an EMBL/GenBank/DDBJ whole genome shotgun (WGS) entry which is preliminary data.</text>
</comment>
<dbReference type="InterPro" id="IPR044398">
    <property type="entry name" value="Globin-sensor_dom"/>
</dbReference>
<dbReference type="FunFam" id="1.10.287.950:FF:000001">
    <property type="entry name" value="Methyl-accepting chemotaxis sensory transducer"/>
    <property type="match status" value="1"/>
</dbReference>
<dbReference type="InterPro" id="IPR004089">
    <property type="entry name" value="MCPsignal_dom"/>
</dbReference>
<dbReference type="Proteomes" id="UP000249524">
    <property type="component" value="Unassembled WGS sequence"/>
</dbReference>
<dbReference type="SMART" id="SM00304">
    <property type="entry name" value="HAMP"/>
    <property type="match status" value="1"/>
</dbReference>
<dbReference type="Gene3D" id="1.10.287.950">
    <property type="entry name" value="Methyl-accepting chemotaxis protein"/>
    <property type="match status" value="1"/>
</dbReference>
<dbReference type="GO" id="GO:0007165">
    <property type="term" value="P:signal transduction"/>
    <property type="evidence" value="ECO:0007669"/>
    <property type="project" value="UniProtKB-KW"/>
</dbReference>
<dbReference type="Pfam" id="PF11563">
    <property type="entry name" value="Protoglobin"/>
    <property type="match status" value="1"/>
</dbReference>
<keyword evidence="8" id="KW-1185">Reference proteome</keyword>
<dbReference type="GO" id="GO:0020037">
    <property type="term" value="F:heme binding"/>
    <property type="evidence" value="ECO:0007669"/>
    <property type="project" value="InterPro"/>
</dbReference>
<dbReference type="InterPro" id="IPR003660">
    <property type="entry name" value="HAMP_dom"/>
</dbReference>
<dbReference type="PROSITE" id="PS50885">
    <property type="entry name" value="HAMP"/>
    <property type="match status" value="1"/>
</dbReference>
<dbReference type="GO" id="GO:0004888">
    <property type="term" value="F:transmembrane signaling receptor activity"/>
    <property type="evidence" value="ECO:0007669"/>
    <property type="project" value="InterPro"/>
</dbReference>
<proteinExistence type="inferred from homology"/>
<dbReference type="GO" id="GO:0016020">
    <property type="term" value="C:membrane"/>
    <property type="evidence" value="ECO:0007669"/>
    <property type="project" value="UniProtKB-SubCell"/>
</dbReference>
<feature type="domain" description="HAMP" evidence="6">
    <location>
        <begin position="184"/>
        <end position="236"/>
    </location>
</feature>
<dbReference type="Gene3D" id="1.10.490.10">
    <property type="entry name" value="Globins"/>
    <property type="match status" value="1"/>
</dbReference>
<evidence type="ECO:0000313" key="7">
    <source>
        <dbReference type="EMBL" id="RAK62753.1"/>
    </source>
</evidence>
<dbReference type="InterPro" id="IPR051310">
    <property type="entry name" value="MCP_chemotaxis"/>
</dbReference>
<dbReference type="InterPro" id="IPR009050">
    <property type="entry name" value="Globin-like_sf"/>
</dbReference>
<protein>
    <submittedName>
        <fullName evidence="7">Globin-coupled sensor protein</fullName>
    </submittedName>
</protein>
<dbReference type="InterPro" id="IPR012292">
    <property type="entry name" value="Globin/Proto"/>
</dbReference>
<evidence type="ECO:0000256" key="1">
    <source>
        <dbReference type="ARBA" id="ARBA00004370"/>
    </source>
</evidence>
<evidence type="ECO:0000259" key="5">
    <source>
        <dbReference type="PROSITE" id="PS50111"/>
    </source>
</evidence>
<dbReference type="CDD" id="cd01068">
    <property type="entry name" value="globin_sensor"/>
    <property type="match status" value="1"/>
</dbReference>